<dbReference type="PANTHER" id="PTHR23028:SF134">
    <property type="entry name" value="PUTATIVE (AFU_ORTHOLOGUE AFUA_4G08520)-RELATED"/>
    <property type="match status" value="1"/>
</dbReference>
<keyword evidence="5" id="KW-1185">Reference proteome</keyword>
<evidence type="ECO:0000313" key="5">
    <source>
        <dbReference type="Proteomes" id="UP000756346"/>
    </source>
</evidence>
<evidence type="ECO:0000259" key="3">
    <source>
        <dbReference type="Pfam" id="PF01757"/>
    </source>
</evidence>
<sequence>MTQPIMSRLARLIQSAVPWREREDRFAALPLTGRRQTDDDHDDDDAEDEDLKDVEHFGHTANSKKRRLGCGSPSLRKYLSILLPFYLAAPLGLTDRKLPATHATTYLNGIRGLACWAVLNHHLVMGPYAPWIFRPYGSHEPDLASNQHFWQLPWFRSVHTGKGMVCIFFALSGYVLAYSPARKMNAKGPRSASYGDEMLTSLASSTLRRAIRLFGPMLVVVFLMALQTYYCWWAHNYKPLADSVFGQVYAVWLNIVPILNPYRWDYVMPVPVGQTWTLGFEYRLSLLLFLVTLSVSRVSAVPRKLIILSVMVWGFYCDRRWDVFAFLGGSLVAECRFAPIADDVASVLRTDRLRPHRHLVTFFAVLAVAVGLLFCSVPEEYPDQGWPYNMFWSWTLPKSWVGHHAEPSAAWIWWYGGIGSVILLWGVEQLPLLQRALAIAPFSYLGEISYAFYLLQNAAAQAIGWPFWTYAEKSLGWSSGWAFALYYVVTQIACLTMADYFWRSVDLNFVVLARLVVVDWLGVGRKDKAAGGGGTTTGAGLASAAMVAPVLAVPAAAEMTPYSPVPEAFALQGESDDDDTLPVSERESIENKPARLID</sequence>
<feature type="compositionally biased region" description="Basic and acidic residues" evidence="1">
    <location>
        <begin position="584"/>
        <end position="598"/>
    </location>
</feature>
<feature type="transmembrane region" description="Helical" evidence="2">
    <location>
        <begin position="410"/>
        <end position="427"/>
    </location>
</feature>
<feature type="domain" description="Acyltransferase 3" evidence="3">
    <location>
        <begin position="106"/>
        <end position="497"/>
    </location>
</feature>
<dbReference type="GO" id="GO:0016747">
    <property type="term" value="F:acyltransferase activity, transferring groups other than amino-acyl groups"/>
    <property type="evidence" value="ECO:0007669"/>
    <property type="project" value="InterPro"/>
</dbReference>
<dbReference type="GeneID" id="70185330"/>
<dbReference type="InterPro" id="IPR050879">
    <property type="entry name" value="Acyltransferase_3"/>
</dbReference>
<evidence type="ECO:0000256" key="1">
    <source>
        <dbReference type="SAM" id="MobiDB-lite"/>
    </source>
</evidence>
<keyword evidence="2" id="KW-1133">Transmembrane helix</keyword>
<dbReference type="Proteomes" id="UP000756346">
    <property type="component" value="Unassembled WGS sequence"/>
</dbReference>
<keyword evidence="4" id="KW-0808">Transferase</keyword>
<feature type="transmembrane region" description="Helical" evidence="2">
    <location>
        <begin position="282"/>
        <end position="301"/>
    </location>
</feature>
<accession>A0A9P8XSB8</accession>
<feature type="transmembrane region" description="Helical" evidence="2">
    <location>
        <begin position="480"/>
        <end position="502"/>
    </location>
</feature>
<reference evidence="4" key="1">
    <citation type="journal article" date="2021" name="Nat. Commun.">
        <title>Genetic determinants of endophytism in the Arabidopsis root mycobiome.</title>
        <authorList>
            <person name="Mesny F."/>
            <person name="Miyauchi S."/>
            <person name="Thiergart T."/>
            <person name="Pickel B."/>
            <person name="Atanasova L."/>
            <person name="Karlsson M."/>
            <person name="Huettel B."/>
            <person name="Barry K.W."/>
            <person name="Haridas S."/>
            <person name="Chen C."/>
            <person name="Bauer D."/>
            <person name="Andreopoulos W."/>
            <person name="Pangilinan J."/>
            <person name="LaButti K."/>
            <person name="Riley R."/>
            <person name="Lipzen A."/>
            <person name="Clum A."/>
            <person name="Drula E."/>
            <person name="Henrissat B."/>
            <person name="Kohler A."/>
            <person name="Grigoriev I.V."/>
            <person name="Martin F.M."/>
            <person name="Hacquard S."/>
        </authorList>
    </citation>
    <scope>NUCLEOTIDE SEQUENCE</scope>
    <source>
        <strain evidence="4">MPI-CAGE-CH-0230</strain>
    </source>
</reference>
<keyword evidence="2" id="KW-0472">Membrane</keyword>
<name>A0A9P8XSB8_9PEZI</name>
<feature type="transmembrane region" description="Helical" evidence="2">
    <location>
        <begin position="163"/>
        <end position="181"/>
    </location>
</feature>
<dbReference type="RefSeq" id="XP_046005318.1">
    <property type="nucleotide sequence ID" value="XM_046155784.1"/>
</dbReference>
<evidence type="ECO:0000313" key="4">
    <source>
        <dbReference type="EMBL" id="KAH7014351.1"/>
    </source>
</evidence>
<dbReference type="Pfam" id="PF01757">
    <property type="entry name" value="Acyl_transf_3"/>
    <property type="match status" value="1"/>
</dbReference>
<feature type="compositionally biased region" description="Acidic residues" evidence="1">
    <location>
        <begin position="39"/>
        <end position="52"/>
    </location>
</feature>
<feature type="transmembrane region" description="Helical" evidence="2">
    <location>
        <begin position="213"/>
        <end position="232"/>
    </location>
</feature>
<evidence type="ECO:0000256" key="2">
    <source>
        <dbReference type="SAM" id="Phobius"/>
    </source>
</evidence>
<keyword evidence="4" id="KW-0012">Acyltransferase</keyword>
<comment type="caution">
    <text evidence="4">The sequence shown here is derived from an EMBL/GenBank/DDBJ whole genome shotgun (WGS) entry which is preliminary data.</text>
</comment>
<dbReference type="OrthoDB" id="5819582at2759"/>
<feature type="transmembrane region" description="Helical" evidence="2">
    <location>
        <begin position="448"/>
        <end position="468"/>
    </location>
</feature>
<dbReference type="InterPro" id="IPR002656">
    <property type="entry name" value="Acyl_transf_3_dom"/>
</dbReference>
<dbReference type="PANTHER" id="PTHR23028">
    <property type="entry name" value="ACETYLTRANSFERASE"/>
    <property type="match status" value="1"/>
</dbReference>
<feature type="transmembrane region" description="Helical" evidence="2">
    <location>
        <begin position="359"/>
        <end position="379"/>
    </location>
</feature>
<organism evidence="4 5">
    <name type="scientific">Microdochium trichocladiopsis</name>
    <dbReference type="NCBI Taxonomy" id="1682393"/>
    <lineage>
        <taxon>Eukaryota</taxon>
        <taxon>Fungi</taxon>
        <taxon>Dikarya</taxon>
        <taxon>Ascomycota</taxon>
        <taxon>Pezizomycotina</taxon>
        <taxon>Sordariomycetes</taxon>
        <taxon>Xylariomycetidae</taxon>
        <taxon>Xylariales</taxon>
        <taxon>Microdochiaceae</taxon>
        <taxon>Microdochium</taxon>
    </lineage>
</organism>
<feature type="region of interest" description="Disordered" evidence="1">
    <location>
        <begin position="28"/>
        <end position="53"/>
    </location>
</feature>
<dbReference type="AlphaFoldDB" id="A0A9P8XSB8"/>
<protein>
    <submittedName>
        <fullName evidence="4">Acyltransferase family-domain-containing protein</fullName>
    </submittedName>
</protein>
<proteinExistence type="predicted"/>
<gene>
    <name evidence="4" type="ORF">B0I36DRAFT_338597</name>
</gene>
<dbReference type="EMBL" id="JAGTJQ010000013">
    <property type="protein sequence ID" value="KAH7014351.1"/>
    <property type="molecule type" value="Genomic_DNA"/>
</dbReference>
<feature type="region of interest" description="Disordered" evidence="1">
    <location>
        <begin position="569"/>
        <end position="598"/>
    </location>
</feature>
<keyword evidence="2" id="KW-0812">Transmembrane</keyword>